<evidence type="ECO:0000313" key="2">
    <source>
        <dbReference type="EMBL" id="GFO07623.1"/>
    </source>
</evidence>
<dbReference type="EMBL" id="BLXT01003903">
    <property type="protein sequence ID" value="GFO07623.1"/>
    <property type="molecule type" value="Genomic_DNA"/>
</dbReference>
<evidence type="ECO:0000256" key="1">
    <source>
        <dbReference type="SAM" id="MobiDB-lite"/>
    </source>
</evidence>
<proteinExistence type="predicted"/>
<protein>
    <submittedName>
        <fullName evidence="2">Uncharacterized protein</fullName>
    </submittedName>
</protein>
<reference evidence="2 3" key="1">
    <citation type="journal article" date="2021" name="Elife">
        <title>Chloroplast acquisition without the gene transfer in kleptoplastic sea slugs, Plakobranchus ocellatus.</title>
        <authorList>
            <person name="Maeda T."/>
            <person name="Takahashi S."/>
            <person name="Yoshida T."/>
            <person name="Shimamura S."/>
            <person name="Takaki Y."/>
            <person name="Nagai Y."/>
            <person name="Toyoda A."/>
            <person name="Suzuki Y."/>
            <person name="Arimoto A."/>
            <person name="Ishii H."/>
            <person name="Satoh N."/>
            <person name="Nishiyama T."/>
            <person name="Hasebe M."/>
            <person name="Maruyama T."/>
            <person name="Minagawa J."/>
            <person name="Obokata J."/>
            <person name="Shigenobu S."/>
        </authorList>
    </citation>
    <scope>NUCLEOTIDE SEQUENCE [LARGE SCALE GENOMIC DNA]</scope>
</reference>
<comment type="caution">
    <text evidence="2">The sequence shown here is derived from an EMBL/GenBank/DDBJ whole genome shotgun (WGS) entry which is preliminary data.</text>
</comment>
<accession>A0AAV4ALD4</accession>
<dbReference type="Proteomes" id="UP000735302">
    <property type="component" value="Unassembled WGS sequence"/>
</dbReference>
<name>A0AAV4ALD4_9GAST</name>
<keyword evidence="3" id="KW-1185">Reference proteome</keyword>
<feature type="compositionally biased region" description="Polar residues" evidence="1">
    <location>
        <begin position="132"/>
        <end position="144"/>
    </location>
</feature>
<dbReference type="AlphaFoldDB" id="A0AAV4ALD4"/>
<feature type="region of interest" description="Disordered" evidence="1">
    <location>
        <begin position="1"/>
        <end position="34"/>
    </location>
</feature>
<feature type="compositionally biased region" description="Polar residues" evidence="1">
    <location>
        <begin position="186"/>
        <end position="199"/>
    </location>
</feature>
<evidence type="ECO:0000313" key="3">
    <source>
        <dbReference type="Proteomes" id="UP000735302"/>
    </source>
</evidence>
<sequence>MPASPRKGLATIISPSSGSSKISCLSSPRKQETKQCVVMPGMKRDSSGQPLANIESSPSLSTSLSAPLHTMAAHPEAYVSIKPDLFLSQGPDSFVNSLSDNDMETSLNFLNDFGMDFLISDEPQLNHNLAATNADSYNDSNSVPDPSHLKEEDIACGSPPASELHAIKLFDEIYEHYFNTKDSPKTADSPNPSINSDSGVGSDVEPMSPLSNVESLNDDFWHDLFPGLQ</sequence>
<feature type="region of interest" description="Disordered" evidence="1">
    <location>
        <begin position="181"/>
        <end position="214"/>
    </location>
</feature>
<gene>
    <name evidence="2" type="ORF">PoB_003412800</name>
</gene>
<organism evidence="2 3">
    <name type="scientific">Plakobranchus ocellatus</name>
    <dbReference type="NCBI Taxonomy" id="259542"/>
    <lineage>
        <taxon>Eukaryota</taxon>
        <taxon>Metazoa</taxon>
        <taxon>Spiralia</taxon>
        <taxon>Lophotrochozoa</taxon>
        <taxon>Mollusca</taxon>
        <taxon>Gastropoda</taxon>
        <taxon>Heterobranchia</taxon>
        <taxon>Euthyneura</taxon>
        <taxon>Panpulmonata</taxon>
        <taxon>Sacoglossa</taxon>
        <taxon>Placobranchoidea</taxon>
        <taxon>Plakobranchidae</taxon>
        <taxon>Plakobranchus</taxon>
    </lineage>
</organism>
<feature type="compositionally biased region" description="Low complexity" evidence="1">
    <location>
        <begin position="12"/>
        <end position="27"/>
    </location>
</feature>
<feature type="region of interest" description="Disordered" evidence="1">
    <location>
        <begin position="132"/>
        <end position="152"/>
    </location>
</feature>